<gene>
    <name evidence="2" type="ORF">SAMN04489857_0397</name>
</gene>
<dbReference type="AlphaFoldDB" id="A0A1H1KVA8"/>
<dbReference type="Pfam" id="PF00535">
    <property type="entry name" value="Glycos_transf_2"/>
    <property type="match status" value="1"/>
</dbReference>
<dbReference type="OrthoDB" id="1666828at2"/>
<dbReference type="PANTHER" id="PTHR22916">
    <property type="entry name" value="GLYCOSYLTRANSFERASE"/>
    <property type="match status" value="1"/>
</dbReference>
<dbReference type="Proteomes" id="UP000199480">
    <property type="component" value="Chromosome I"/>
</dbReference>
<sequence>MQNAVNASSNDAPIKLSIIVPCYKVEKYLPKCLASLMGQTLDNYEVICINDGSPDHCIDILHEWQEKYPQKLVIIDKQNEGVWRGRWDGIAKARGEYIGFLDSDDYCEPDFAELLYNTAKEANADIAVCGFSRIDLQTGKALSREMCNPRSGFVIEEDPGRLVELNGAPWNKVFRASVLKNMRDLPTPPPVLDDLMFHWLAYLDMHGKVAFVPRSLVNYLVRAGSIINSVNMGQVEKTYAAFKQVKAYYTDASASKELQEALDAAAFLHLGISLNYRLASDPKCDLKAAIAKCTEFLNQNFPTWHDSPYICGSYARTRGGAFKRLLTVSRVYKLGLLPAFLHVYSFVINTFDVDIKW</sequence>
<evidence type="ECO:0000259" key="1">
    <source>
        <dbReference type="Pfam" id="PF00535"/>
    </source>
</evidence>
<dbReference type="PANTHER" id="PTHR22916:SF3">
    <property type="entry name" value="UDP-GLCNAC:BETAGAL BETA-1,3-N-ACETYLGLUCOSAMINYLTRANSFERASE-LIKE PROTEIN 1"/>
    <property type="match status" value="1"/>
</dbReference>
<dbReference type="InterPro" id="IPR029044">
    <property type="entry name" value="Nucleotide-diphossugar_trans"/>
</dbReference>
<evidence type="ECO:0000313" key="2">
    <source>
        <dbReference type="EMBL" id="SDR66288.1"/>
    </source>
</evidence>
<reference evidence="3" key="1">
    <citation type="submission" date="2016-10" db="EMBL/GenBank/DDBJ databases">
        <authorList>
            <person name="Varghese N."/>
            <person name="Submissions S."/>
        </authorList>
    </citation>
    <scope>NUCLEOTIDE SEQUENCE [LARGE SCALE GENOMIC DNA]</scope>
    <source>
        <strain evidence="3">DSM 22620</strain>
    </source>
</reference>
<organism evidence="2 3">
    <name type="scientific">Parafannyhessea umbonata</name>
    <dbReference type="NCBI Taxonomy" id="604330"/>
    <lineage>
        <taxon>Bacteria</taxon>
        <taxon>Bacillati</taxon>
        <taxon>Actinomycetota</taxon>
        <taxon>Coriobacteriia</taxon>
        <taxon>Coriobacteriales</taxon>
        <taxon>Atopobiaceae</taxon>
        <taxon>Parafannyhessea</taxon>
    </lineage>
</organism>
<keyword evidence="2" id="KW-0808">Transferase</keyword>
<dbReference type="GO" id="GO:0016758">
    <property type="term" value="F:hexosyltransferase activity"/>
    <property type="evidence" value="ECO:0007669"/>
    <property type="project" value="UniProtKB-ARBA"/>
</dbReference>
<evidence type="ECO:0000313" key="3">
    <source>
        <dbReference type="Proteomes" id="UP000199480"/>
    </source>
</evidence>
<dbReference type="CDD" id="cd00761">
    <property type="entry name" value="Glyco_tranf_GTA_type"/>
    <property type="match status" value="1"/>
</dbReference>
<dbReference type="EMBL" id="LT629759">
    <property type="protein sequence ID" value="SDR66288.1"/>
    <property type="molecule type" value="Genomic_DNA"/>
</dbReference>
<accession>A0A1H1KVA8</accession>
<name>A0A1H1KVA8_9ACTN</name>
<dbReference type="RefSeq" id="WP_090861385.1">
    <property type="nucleotide sequence ID" value="NZ_LT629759.1"/>
</dbReference>
<dbReference type="InterPro" id="IPR001173">
    <property type="entry name" value="Glyco_trans_2-like"/>
</dbReference>
<dbReference type="GeneID" id="78499774"/>
<feature type="domain" description="Glycosyltransferase 2-like" evidence="1">
    <location>
        <begin position="17"/>
        <end position="181"/>
    </location>
</feature>
<protein>
    <submittedName>
        <fullName evidence="2">Glycosyltransferase involved in cell wall bisynthesis</fullName>
    </submittedName>
</protein>
<dbReference type="Gene3D" id="3.90.550.10">
    <property type="entry name" value="Spore Coat Polysaccharide Biosynthesis Protein SpsA, Chain A"/>
    <property type="match status" value="1"/>
</dbReference>
<proteinExistence type="predicted"/>
<dbReference type="SUPFAM" id="SSF53448">
    <property type="entry name" value="Nucleotide-diphospho-sugar transferases"/>
    <property type="match status" value="1"/>
</dbReference>